<reference evidence="1" key="2">
    <citation type="submission" date="2016-06" db="EMBL/GenBank/DDBJ databases">
        <title>The genome of a short-lived fish provides insights into sex chromosome evolution and the genetic control of aging.</title>
        <authorList>
            <person name="Reichwald K."/>
            <person name="Felder M."/>
            <person name="Petzold A."/>
            <person name="Koch P."/>
            <person name="Groth M."/>
            <person name="Platzer M."/>
        </authorList>
    </citation>
    <scope>NUCLEOTIDE SEQUENCE</scope>
    <source>
        <tissue evidence="1">Brain</tissue>
    </source>
</reference>
<feature type="non-terminal residue" evidence="1">
    <location>
        <position position="99"/>
    </location>
</feature>
<feature type="non-terminal residue" evidence="1">
    <location>
        <position position="1"/>
    </location>
</feature>
<proteinExistence type="predicted"/>
<reference evidence="1" key="1">
    <citation type="submission" date="2016-05" db="EMBL/GenBank/DDBJ databases">
        <authorList>
            <person name="Lavstsen T."/>
            <person name="Jespersen J.S."/>
        </authorList>
    </citation>
    <scope>NUCLEOTIDE SEQUENCE</scope>
    <source>
        <tissue evidence="1">Brain</tissue>
    </source>
</reference>
<dbReference type="AlphaFoldDB" id="A0A1A8RXH0"/>
<accession>A0A1A8RXH0</accession>
<evidence type="ECO:0000313" key="1">
    <source>
        <dbReference type="EMBL" id="SBS10402.1"/>
    </source>
</evidence>
<gene>
    <name evidence="1" type="primary">SLC16A4</name>
</gene>
<dbReference type="EMBL" id="HAEI01010368">
    <property type="protein sequence ID" value="SBS10402.1"/>
    <property type="molecule type" value="Transcribed_RNA"/>
</dbReference>
<sequence length="99" mass="10941">RGLYHQYFCQQCGFPLHKHGCNSWNGICTTIPIVLSDNSTLLQKKIGDGLCNRAFWYGIDLCPSSIYSATSRPICLARGNADSRRSHVESSGFWNASAA</sequence>
<name>A0A1A8RXH0_9TELE</name>
<protein>
    <submittedName>
        <fullName evidence="1">Solute carrier family 16 (Monocarboxylic acid transporters), member 4</fullName>
    </submittedName>
</protein>
<organism evidence="1">
    <name type="scientific">Nothobranchius rachovii</name>
    <name type="common">bluefin notho</name>
    <dbReference type="NCBI Taxonomy" id="451742"/>
    <lineage>
        <taxon>Eukaryota</taxon>
        <taxon>Metazoa</taxon>
        <taxon>Chordata</taxon>
        <taxon>Craniata</taxon>
        <taxon>Vertebrata</taxon>
        <taxon>Euteleostomi</taxon>
        <taxon>Actinopterygii</taxon>
        <taxon>Neopterygii</taxon>
        <taxon>Teleostei</taxon>
        <taxon>Neoteleostei</taxon>
        <taxon>Acanthomorphata</taxon>
        <taxon>Ovalentaria</taxon>
        <taxon>Atherinomorphae</taxon>
        <taxon>Cyprinodontiformes</taxon>
        <taxon>Nothobranchiidae</taxon>
        <taxon>Nothobranchius</taxon>
    </lineage>
</organism>